<evidence type="ECO:0000313" key="2">
    <source>
        <dbReference type="EMBL" id="CCA21209.1"/>
    </source>
</evidence>
<dbReference type="AlphaFoldDB" id="F0WIW3"/>
<accession>F0WIW3</accession>
<name>F0WIW3_9STRA</name>
<protein>
    <submittedName>
        <fullName evidence="2">Uncharacterized protein AlNc14C115G6500</fullName>
    </submittedName>
</protein>
<evidence type="ECO:0000256" key="1">
    <source>
        <dbReference type="SAM" id="Phobius"/>
    </source>
</evidence>
<dbReference type="EMBL" id="FR824160">
    <property type="protein sequence ID" value="CCA21209.1"/>
    <property type="molecule type" value="Genomic_DNA"/>
</dbReference>
<keyword evidence="1" id="KW-1133">Transmembrane helix</keyword>
<reference evidence="2" key="1">
    <citation type="journal article" date="2011" name="PLoS Biol.">
        <title>Gene gain and loss during evolution of obligate parasitism in the white rust pathogen of Arabidopsis thaliana.</title>
        <authorList>
            <person name="Kemen E."/>
            <person name="Gardiner A."/>
            <person name="Schultz-Larsen T."/>
            <person name="Kemen A.C."/>
            <person name="Balmuth A.L."/>
            <person name="Robert-Seilaniantz A."/>
            <person name="Bailey K."/>
            <person name="Holub E."/>
            <person name="Studholme D.J."/>
            <person name="Maclean D."/>
            <person name="Jones J.D."/>
        </authorList>
    </citation>
    <scope>NUCLEOTIDE SEQUENCE</scope>
</reference>
<reference evidence="2" key="2">
    <citation type="submission" date="2011-02" db="EMBL/GenBank/DDBJ databases">
        <authorList>
            <person name="MacLean D."/>
        </authorList>
    </citation>
    <scope>NUCLEOTIDE SEQUENCE</scope>
</reference>
<sequence>MFNAIFYQMNEASLIPVYILVPLPVFFNMLFLQPRIFQRLVLLSSIVNIRMAAFLEVATEFIKVIEGRADFIQKLYTNLALSGKTVSQLHVAFAEKELSNSGHISLENFWSIMTECGVEYSALRFKTMIQKLFPVLNNDFGTRRSSVCSACLRWPGIVQPQTHYLTKVSMVPYSVRRCLSIQ</sequence>
<organism evidence="2">
    <name type="scientific">Albugo laibachii Nc14</name>
    <dbReference type="NCBI Taxonomy" id="890382"/>
    <lineage>
        <taxon>Eukaryota</taxon>
        <taxon>Sar</taxon>
        <taxon>Stramenopiles</taxon>
        <taxon>Oomycota</taxon>
        <taxon>Peronosporomycetes</taxon>
        <taxon>Albuginales</taxon>
        <taxon>Albuginaceae</taxon>
        <taxon>Albugo</taxon>
    </lineage>
</organism>
<dbReference type="HOGENOM" id="CLU_1484571_0_0_1"/>
<feature type="transmembrane region" description="Helical" evidence="1">
    <location>
        <begin position="12"/>
        <end position="32"/>
    </location>
</feature>
<keyword evidence="1" id="KW-0812">Transmembrane</keyword>
<dbReference type="InterPro" id="IPR011992">
    <property type="entry name" value="EF-hand-dom_pair"/>
</dbReference>
<keyword evidence="1" id="KW-0472">Membrane</keyword>
<proteinExistence type="predicted"/>
<gene>
    <name evidence="2" type="primary">AlNc14C115G6500</name>
    <name evidence="2" type="ORF">ALNC14_073520</name>
</gene>
<dbReference type="SUPFAM" id="SSF47473">
    <property type="entry name" value="EF-hand"/>
    <property type="match status" value="1"/>
</dbReference>